<reference evidence="1" key="1">
    <citation type="journal article" date="2014" name="Front. Microbiol.">
        <title>High frequency of phylogenetically diverse reductive dehalogenase-homologous genes in deep subseafloor sedimentary metagenomes.</title>
        <authorList>
            <person name="Kawai M."/>
            <person name="Futagami T."/>
            <person name="Toyoda A."/>
            <person name="Takaki Y."/>
            <person name="Nishi S."/>
            <person name="Hori S."/>
            <person name="Arai W."/>
            <person name="Tsubouchi T."/>
            <person name="Morono Y."/>
            <person name="Uchiyama I."/>
            <person name="Ito T."/>
            <person name="Fujiyama A."/>
            <person name="Inagaki F."/>
            <person name="Takami H."/>
        </authorList>
    </citation>
    <scope>NUCLEOTIDE SEQUENCE</scope>
    <source>
        <strain evidence="1">Expedition CK06-06</strain>
    </source>
</reference>
<feature type="non-terminal residue" evidence="1">
    <location>
        <position position="1"/>
    </location>
</feature>
<name>X1DUW1_9ZZZZ</name>
<dbReference type="EMBL" id="BART01041200">
    <property type="protein sequence ID" value="GAH23957.1"/>
    <property type="molecule type" value="Genomic_DNA"/>
</dbReference>
<organism evidence="1">
    <name type="scientific">marine sediment metagenome</name>
    <dbReference type="NCBI Taxonomy" id="412755"/>
    <lineage>
        <taxon>unclassified sequences</taxon>
        <taxon>metagenomes</taxon>
        <taxon>ecological metagenomes</taxon>
    </lineage>
</organism>
<proteinExistence type="predicted"/>
<comment type="caution">
    <text evidence="1">The sequence shown here is derived from an EMBL/GenBank/DDBJ whole genome shotgun (WGS) entry which is preliminary data.</text>
</comment>
<evidence type="ECO:0000313" key="1">
    <source>
        <dbReference type="EMBL" id="GAH23957.1"/>
    </source>
</evidence>
<dbReference type="AlphaFoldDB" id="X1DUW1"/>
<protein>
    <submittedName>
        <fullName evidence="1">Uncharacterized protein</fullName>
    </submittedName>
</protein>
<sequence>EILAMLSGKPALAASLVFNDREAQALQNYANVVSIKTKQKLNY</sequence>
<gene>
    <name evidence="1" type="ORF">S01H4_66482</name>
</gene>
<accession>X1DUW1</accession>